<name>D6TGZ2_KTERA</name>
<sequence length="132" mass="15442">MQGYTRNQEQDHLQVFHVVGGARPFRRIEEPEQWQGVLFGREELRHGKAYYIHLKADKVREYIEQGKPVYAMQTIEGRRTTLPYQCAIIERWHATVDDGEGKERYFLGLAECSFPRKLNSLTSRGVSRETSI</sequence>
<comment type="caution">
    <text evidence="1">The sequence shown here is derived from an EMBL/GenBank/DDBJ whole genome shotgun (WGS) entry which is preliminary data.</text>
</comment>
<dbReference type="AlphaFoldDB" id="D6TGZ2"/>
<protein>
    <submittedName>
        <fullName evidence="1">Uncharacterized protein</fullName>
    </submittedName>
</protein>
<proteinExistence type="predicted"/>
<reference evidence="1 2" key="1">
    <citation type="journal article" date="2011" name="Stand. Genomic Sci.">
        <title>Non-contiguous finished genome sequence and contextual data of the filamentous soil bacterium Ktedonobacter racemifer type strain (SOSP1-21).</title>
        <authorList>
            <person name="Chang Y.J."/>
            <person name="Land M."/>
            <person name="Hauser L."/>
            <person name="Chertkov O."/>
            <person name="Del Rio T.G."/>
            <person name="Nolan M."/>
            <person name="Copeland A."/>
            <person name="Tice H."/>
            <person name="Cheng J.F."/>
            <person name="Lucas S."/>
            <person name="Han C."/>
            <person name="Goodwin L."/>
            <person name="Pitluck S."/>
            <person name="Ivanova N."/>
            <person name="Ovchinikova G."/>
            <person name="Pati A."/>
            <person name="Chen A."/>
            <person name="Palaniappan K."/>
            <person name="Mavromatis K."/>
            <person name="Liolios K."/>
            <person name="Brettin T."/>
            <person name="Fiebig A."/>
            <person name="Rohde M."/>
            <person name="Abt B."/>
            <person name="Goker M."/>
            <person name="Detter J.C."/>
            <person name="Woyke T."/>
            <person name="Bristow J."/>
            <person name="Eisen J.A."/>
            <person name="Markowitz V."/>
            <person name="Hugenholtz P."/>
            <person name="Kyrpides N.C."/>
            <person name="Klenk H.P."/>
            <person name="Lapidus A."/>
        </authorList>
    </citation>
    <scope>NUCLEOTIDE SEQUENCE [LARGE SCALE GENOMIC DNA]</scope>
    <source>
        <strain evidence="2">DSM 44963</strain>
    </source>
</reference>
<dbReference type="STRING" id="485913.Krac_10434"/>
<organism evidence="1 2">
    <name type="scientific">Ktedonobacter racemifer DSM 44963</name>
    <dbReference type="NCBI Taxonomy" id="485913"/>
    <lineage>
        <taxon>Bacteria</taxon>
        <taxon>Bacillati</taxon>
        <taxon>Chloroflexota</taxon>
        <taxon>Ktedonobacteria</taxon>
        <taxon>Ktedonobacterales</taxon>
        <taxon>Ktedonobacteraceae</taxon>
        <taxon>Ktedonobacter</taxon>
    </lineage>
</organism>
<evidence type="ECO:0000313" key="2">
    <source>
        <dbReference type="Proteomes" id="UP000004508"/>
    </source>
</evidence>
<evidence type="ECO:0000313" key="1">
    <source>
        <dbReference type="EMBL" id="EFH88921.1"/>
    </source>
</evidence>
<dbReference type="InParanoid" id="D6TGZ2"/>
<dbReference type="Proteomes" id="UP000004508">
    <property type="component" value="Unassembled WGS sequence"/>
</dbReference>
<gene>
    <name evidence="1" type="ORF">Krac_10434</name>
</gene>
<dbReference type="EMBL" id="ADVG01000001">
    <property type="protein sequence ID" value="EFH88921.1"/>
    <property type="molecule type" value="Genomic_DNA"/>
</dbReference>
<keyword evidence="2" id="KW-1185">Reference proteome</keyword>
<accession>D6TGZ2</accession>